<gene>
    <name evidence="2" type="ORF">AB8S08_05015</name>
</gene>
<keyword evidence="1" id="KW-0472">Membrane</keyword>
<evidence type="ECO:0008006" key="3">
    <source>
        <dbReference type="Google" id="ProtNLM"/>
    </source>
</evidence>
<keyword evidence="1" id="KW-1133">Transmembrane helix</keyword>
<proteinExistence type="predicted"/>
<evidence type="ECO:0000256" key="1">
    <source>
        <dbReference type="SAM" id="Phobius"/>
    </source>
</evidence>
<organism evidence="2">
    <name type="scientific">Pseudidiomarina sp. PP-1MA</name>
    <dbReference type="NCBI Taxonomy" id="3237706"/>
    <lineage>
        <taxon>Bacteria</taxon>
        <taxon>Pseudomonadati</taxon>
        <taxon>Pseudomonadota</taxon>
        <taxon>Gammaproteobacteria</taxon>
        <taxon>Alteromonadales</taxon>
        <taxon>Idiomarinaceae</taxon>
        <taxon>Pseudidiomarina</taxon>
    </lineage>
</organism>
<protein>
    <recommendedName>
        <fullName evidence="3">FUSC family protein</fullName>
    </recommendedName>
</protein>
<keyword evidence="1" id="KW-0812">Transmembrane</keyword>
<feature type="transmembrane region" description="Helical" evidence="1">
    <location>
        <begin position="55"/>
        <end position="75"/>
    </location>
</feature>
<dbReference type="RefSeq" id="WP_369743954.1">
    <property type="nucleotide sequence ID" value="NZ_CP165718.1"/>
</dbReference>
<dbReference type="AlphaFoldDB" id="A0AB39X9L3"/>
<name>A0AB39X9L3_9GAMM</name>
<accession>A0AB39X9L3</accession>
<feature type="transmembrane region" description="Helical" evidence="1">
    <location>
        <begin position="12"/>
        <end position="43"/>
    </location>
</feature>
<sequence length="85" mass="9248">MKKFLSIATRTVIGFFAAIIAAGAFLEGGYFTWIGGVVLALFATVNPENFSKRTNVSYVLAFVAFSLLFLALSFIDMNRWVGASV</sequence>
<dbReference type="EMBL" id="CP165718">
    <property type="protein sequence ID" value="XDV10544.1"/>
    <property type="molecule type" value="Genomic_DNA"/>
</dbReference>
<reference evidence="2" key="1">
    <citation type="submission" date="2024-07" db="EMBL/GenBank/DDBJ databases">
        <title>Whole genome sequence of bacterial strains from algal surface.</title>
        <authorList>
            <person name="Kumar P."/>
        </authorList>
    </citation>
    <scope>NUCLEOTIDE SEQUENCE</scope>
    <source>
        <strain evidence="2">PP-1MA</strain>
    </source>
</reference>
<evidence type="ECO:0000313" key="2">
    <source>
        <dbReference type="EMBL" id="XDV10544.1"/>
    </source>
</evidence>